<comment type="similarity">
    <text evidence="5">Belongs to the methyl-accepting chemotaxis (MCP) protein family.</text>
</comment>
<dbReference type="GO" id="GO:0005886">
    <property type="term" value="C:plasma membrane"/>
    <property type="evidence" value="ECO:0007669"/>
    <property type="project" value="UniProtKB-SubCell"/>
</dbReference>
<keyword evidence="4 6" id="KW-0807">Transducer</keyword>
<dbReference type="CDD" id="cd11386">
    <property type="entry name" value="MCP_signal"/>
    <property type="match status" value="1"/>
</dbReference>
<evidence type="ECO:0000313" key="12">
    <source>
        <dbReference type="Proteomes" id="UP000282076"/>
    </source>
</evidence>
<keyword evidence="2" id="KW-1003">Cell membrane</keyword>
<accession>A0A494XTW0</accession>
<dbReference type="Gene3D" id="6.10.340.10">
    <property type="match status" value="1"/>
</dbReference>
<dbReference type="Pfam" id="PF12729">
    <property type="entry name" value="4HB_MCP_1"/>
    <property type="match status" value="1"/>
</dbReference>
<dbReference type="InterPro" id="IPR024478">
    <property type="entry name" value="HlyB_4HB_MCP"/>
</dbReference>
<dbReference type="SMART" id="SM00283">
    <property type="entry name" value="MA"/>
    <property type="match status" value="1"/>
</dbReference>
<proteinExistence type="inferred from homology"/>
<keyword evidence="3 8" id="KW-0472">Membrane</keyword>
<evidence type="ECO:0000259" key="10">
    <source>
        <dbReference type="PROSITE" id="PS50885"/>
    </source>
</evidence>
<dbReference type="PANTHER" id="PTHR32089:SF112">
    <property type="entry name" value="LYSOZYME-LIKE PROTEIN-RELATED"/>
    <property type="match status" value="1"/>
</dbReference>
<dbReference type="FunFam" id="1.10.287.950:FF:000001">
    <property type="entry name" value="Methyl-accepting chemotaxis sensory transducer"/>
    <property type="match status" value="1"/>
</dbReference>
<evidence type="ECO:0000256" key="7">
    <source>
        <dbReference type="SAM" id="Coils"/>
    </source>
</evidence>
<name>A0A494XTW0_9BACL</name>
<dbReference type="GO" id="GO:0004888">
    <property type="term" value="F:transmembrane signaling receptor activity"/>
    <property type="evidence" value="ECO:0007669"/>
    <property type="project" value="InterPro"/>
</dbReference>
<keyword evidence="8" id="KW-1133">Transmembrane helix</keyword>
<evidence type="ECO:0000256" key="5">
    <source>
        <dbReference type="ARBA" id="ARBA00029447"/>
    </source>
</evidence>
<organism evidence="11 12">
    <name type="scientific">Cohnella endophytica</name>
    <dbReference type="NCBI Taxonomy" id="2419778"/>
    <lineage>
        <taxon>Bacteria</taxon>
        <taxon>Bacillati</taxon>
        <taxon>Bacillota</taxon>
        <taxon>Bacilli</taxon>
        <taxon>Bacillales</taxon>
        <taxon>Paenibacillaceae</taxon>
        <taxon>Cohnella</taxon>
    </lineage>
</organism>
<dbReference type="Proteomes" id="UP000282076">
    <property type="component" value="Unassembled WGS sequence"/>
</dbReference>
<dbReference type="EMBL" id="RBZM01000007">
    <property type="protein sequence ID" value="RKP51564.1"/>
    <property type="molecule type" value="Genomic_DNA"/>
</dbReference>
<dbReference type="GO" id="GO:0007165">
    <property type="term" value="P:signal transduction"/>
    <property type="evidence" value="ECO:0007669"/>
    <property type="project" value="UniProtKB-KW"/>
</dbReference>
<evidence type="ECO:0000256" key="2">
    <source>
        <dbReference type="ARBA" id="ARBA00022475"/>
    </source>
</evidence>
<reference evidence="11 12" key="1">
    <citation type="submission" date="2018-10" db="EMBL/GenBank/DDBJ databases">
        <title>Cohnella sp. M2MS4P-1, whole genome shotgun sequence.</title>
        <authorList>
            <person name="Tuo L."/>
        </authorList>
    </citation>
    <scope>NUCLEOTIDE SEQUENCE [LARGE SCALE GENOMIC DNA]</scope>
    <source>
        <strain evidence="11 12">M2MS4P-1</strain>
    </source>
</reference>
<dbReference type="PROSITE" id="PS50885">
    <property type="entry name" value="HAMP"/>
    <property type="match status" value="1"/>
</dbReference>
<evidence type="ECO:0000256" key="3">
    <source>
        <dbReference type="ARBA" id="ARBA00023136"/>
    </source>
</evidence>
<dbReference type="CDD" id="cd06225">
    <property type="entry name" value="HAMP"/>
    <property type="match status" value="1"/>
</dbReference>
<dbReference type="Gene3D" id="1.10.287.950">
    <property type="entry name" value="Methyl-accepting chemotaxis protein"/>
    <property type="match status" value="1"/>
</dbReference>
<evidence type="ECO:0000259" key="9">
    <source>
        <dbReference type="PROSITE" id="PS50111"/>
    </source>
</evidence>
<dbReference type="InterPro" id="IPR004090">
    <property type="entry name" value="Chemotax_Me-accpt_rcpt"/>
</dbReference>
<dbReference type="AlphaFoldDB" id="A0A494XTW0"/>
<comment type="subcellular location">
    <subcellularLocation>
        <location evidence="1">Cell membrane</location>
    </subcellularLocation>
</comment>
<comment type="caution">
    <text evidence="11">The sequence shown here is derived from an EMBL/GenBank/DDBJ whole genome shotgun (WGS) entry which is preliminary data.</text>
</comment>
<dbReference type="SMART" id="SM00304">
    <property type="entry name" value="HAMP"/>
    <property type="match status" value="1"/>
</dbReference>
<feature type="domain" description="Methyl-accepting transducer" evidence="9">
    <location>
        <begin position="288"/>
        <end position="524"/>
    </location>
</feature>
<evidence type="ECO:0000256" key="1">
    <source>
        <dbReference type="ARBA" id="ARBA00004236"/>
    </source>
</evidence>
<dbReference type="SUPFAM" id="SSF58104">
    <property type="entry name" value="Methyl-accepting chemotaxis protein (MCP) signaling domain"/>
    <property type="match status" value="1"/>
</dbReference>
<evidence type="ECO:0000313" key="11">
    <source>
        <dbReference type="EMBL" id="RKP51564.1"/>
    </source>
</evidence>
<evidence type="ECO:0000256" key="6">
    <source>
        <dbReference type="PROSITE-ProRule" id="PRU00284"/>
    </source>
</evidence>
<protein>
    <submittedName>
        <fullName evidence="11">Methyl-accepting chemotaxis protein</fullName>
    </submittedName>
</protein>
<feature type="domain" description="HAMP" evidence="10">
    <location>
        <begin position="216"/>
        <end position="269"/>
    </location>
</feature>
<dbReference type="InterPro" id="IPR003660">
    <property type="entry name" value="HAMP_dom"/>
</dbReference>
<dbReference type="Pfam" id="PF00015">
    <property type="entry name" value="MCPsignal"/>
    <property type="match status" value="1"/>
</dbReference>
<dbReference type="InterPro" id="IPR004089">
    <property type="entry name" value="MCPsignal_dom"/>
</dbReference>
<evidence type="ECO:0000256" key="4">
    <source>
        <dbReference type="ARBA" id="ARBA00023224"/>
    </source>
</evidence>
<feature type="transmembrane region" description="Helical" evidence="8">
    <location>
        <begin position="20"/>
        <end position="41"/>
    </location>
</feature>
<sequence>MDLSNKYKLIGKLTIGKKLVGSFLVIAVLLAITGGIASYYLKKIDVSSTDLIERRAVILSNMLKIQVEVSKESSSLRGYIINQDADFLERLNRAYDNATRLIEETHELARIAEFKEQLHELEAKNQEFKQKYEQLIGMIQEHQSVTRTTEYFMSEVLPLGRQLDPIADKLAEYQLNSMNEASKKNNTIVDTAVTNVATLTILAFILAIAIGYFISRVISKPIVAIAEVAERIASGDLTAKDVTLKRKDEIGLLAVSFKQMTDNLRNLVRQISMSSEHVASSSEELTASAEQSSQTSETITLNIQGVTGNAEMQSQNVGESVQAMNEMSSGVQQIASNALMTSALSIETAQKAMEGNQTIQLTVKQMDAIHQTMNHLAKAVTEMEQRSDEIEQMVELISEIAAQTNLLSLNAAIEAARAGEQGHGFAVVATEVRKLAEQSAQSAGQIAEVVATIKNSTQLVVKSTELGVKEVSEGIQAVHAAGKLFGEIKINIDEVSDQVQEISAASQQISASTEQVVHSIENISEGSKNVAEESKKIAASTEEQLASMEEIASSASSLSRMAEELRDIVARFKV</sequence>
<keyword evidence="12" id="KW-1185">Reference proteome</keyword>
<dbReference type="PRINTS" id="PR00260">
    <property type="entry name" value="CHEMTRNSDUCR"/>
</dbReference>
<dbReference type="PANTHER" id="PTHR32089">
    <property type="entry name" value="METHYL-ACCEPTING CHEMOTAXIS PROTEIN MCPB"/>
    <property type="match status" value="1"/>
</dbReference>
<dbReference type="OrthoDB" id="107771at2"/>
<dbReference type="RefSeq" id="WP_120978263.1">
    <property type="nucleotide sequence ID" value="NZ_RBZM01000007.1"/>
</dbReference>
<dbReference type="Pfam" id="PF00672">
    <property type="entry name" value="HAMP"/>
    <property type="match status" value="1"/>
</dbReference>
<feature type="coiled-coil region" evidence="7">
    <location>
        <begin position="88"/>
        <end position="138"/>
    </location>
</feature>
<dbReference type="PROSITE" id="PS50111">
    <property type="entry name" value="CHEMOTAXIS_TRANSDUC_2"/>
    <property type="match status" value="1"/>
</dbReference>
<keyword evidence="8" id="KW-0812">Transmembrane</keyword>
<keyword evidence="7" id="KW-0175">Coiled coil</keyword>
<gene>
    <name evidence="11" type="ORF">D7Z26_17410</name>
</gene>
<feature type="transmembrane region" description="Helical" evidence="8">
    <location>
        <begin position="192"/>
        <end position="214"/>
    </location>
</feature>
<evidence type="ECO:0000256" key="8">
    <source>
        <dbReference type="SAM" id="Phobius"/>
    </source>
</evidence>
<dbReference type="GO" id="GO:0006935">
    <property type="term" value="P:chemotaxis"/>
    <property type="evidence" value="ECO:0007669"/>
    <property type="project" value="InterPro"/>
</dbReference>